<comment type="subcellular location">
    <subcellularLocation>
        <location evidence="1">Nucleus</location>
    </subcellularLocation>
</comment>
<evidence type="ECO:0000256" key="1">
    <source>
        <dbReference type="ARBA" id="ARBA00004123"/>
    </source>
</evidence>
<dbReference type="InterPro" id="IPR013320">
    <property type="entry name" value="ConA-like_dom_sf"/>
</dbReference>
<dbReference type="AlphaFoldDB" id="I0YT44"/>
<keyword evidence="2" id="KW-0539">Nucleus</keyword>
<comment type="caution">
    <text evidence="5">The sequence shown here is derived from an EMBL/GenBank/DDBJ whole genome shotgun (WGS) entry which is preliminary data.</text>
</comment>
<dbReference type="eggNOG" id="KOG2626">
    <property type="taxonomic scope" value="Eukaryota"/>
</dbReference>
<organism evidence="5 6">
    <name type="scientific">Coccomyxa subellipsoidea (strain C-169)</name>
    <name type="common">Green microalga</name>
    <dbReference type="NCBI Taxonomy" id="574566"/>
    <lineage>
        <taxon>Eukaryota</taxon>
        <taxon>Viridiplantae</taxon>
        <taxon>Chlorophyta</taxon>
        <taxon>core chlorophytes</taxon>
        <taxon>Trebouxiophyceae</taxon>
        <taxon>Trebouxiophyceae incertae sedis</taxon>
        <taxon>Coccomyxaceae</taxon>
        <taxon>Coccomyxa</taxon>
        <taxon>Coccomyxa subellipsoidea</taxon>
    </lineage>
</organism>
<dbReference type="OrthoDB" id="10266026at2759"/>
<dbReference type="GO" id="GO:0048188">
    <property type="term" value="C:Set1C/COMPASS complex"/>
    <property type="evidence" value="ECO:0007669"/>
    <property type="project" value="InterPro"/>
</dbReference>
<dbReference type="FunFam" id="2.60.120.920:FF:000043">
    <property type="entry name" value="Protein TRAUCO"/>
    <property type="match status" value="1"/>
</dbReference>
<dbReference type="Proteomes" id="UP000007264">
    <property type="component" value="Unassembled WGS sequence"/>
</dbReference>
<proteinExistence type="predicted"/>
<dbReference type="InterPro" id="IPR003877">
    <property type="entry name" value="SPRY_dom"/>
</dbReference>
<dbReference type="InterPro" id="IPR043136">
    <property type="entry name" value="B30.2/SPRY_sf"/>
</dbReference>
<evidence type="ECO:0000313" key="5">
    <source>
        <dbReference type="EMBL" id="EIE21563.1"/>
    </source>
</evidence>
<dbReference type="Pfam" id="PF00622">
    <property type="entry name" value="SPRY"/>
    <property type="match status" value="1"/>
</dbReference>
<sequence>MDVEPGPNDDKVPTGAAPPPAKRSKKGKKKVTGVPTAADYLKVTPIHSNADILEEDGKPVQLSKLEKAQQAVLSEDGMSVTCHKGYRMARATRGAYVGTWYFEIRVTHLGSTGHCRLGWSTKKGELQAPVGYDEHSMAYRDLEGSKVHKALREDYGAPFAEGDVIGCFLHMPEGGRPVESSKEDVWRLKNRLVIAEHPEQEAKRLAGSLVGFTKNGEFQGAAYRDIFEGTYYPAASLYTLPEQTEGATVTFNFGPDFAFPAPEVEGCPPARPASDLSVRTTDPKGDAVTASATVNGSGNGSGMSKGADAQSLSEAIS</sequence>
<dbReference type="SUPFAM" id="SSF49899">
    <property type="entry name" value="Concanavalin A-like lectins/glucanases"/>
    <property type="match status" value="1"/>
</dbReference>
<dbReference type="KEGG" id="csl:COCSUDRAFT_48164"/>
<feature type="region of interest" description="Disordered" evidence="3">
    <location>
        <begin position="268"/>
        <end position="317"/>
    </location>
</feature>
<feature type="region of interest" description="Disordered" evidence="3">
    <location>
        <begin position="1"/>
        <end position="33"/>
    </location>
</feature>
<protein>
    <recommendedName>
        <fullName evidence="4">B30.2/SPRY domain-containing protein</fullName>
    </recommendedName>
</protein>
<name>I0YT44_COCSC</name>
<gene>
    <name evidence="5" type="ORF">COCSUDRAFT_48164</name>
</gene>
<accession>I0YT44</accession>
<dbReference type="GeneID" id="17039547"/>
<evidence type="ECO:0000259" key="4">
    <source>
        <dbReference type="PROSITE" id="PS50188"/>
    </source>
</evidence>
<evidence type="ECO:0000313" key="6">
    <source>
        <dbReference type="Proteomes" id="UP000007264"/>
    </source>
</evidence>
<feature type="compositionally biased region" description="Basic residues" evidence="3">
    <location>
        <begin position="22"/>
        <end position="31"/>
    </location>
</feature>
<dbReference type="PANTHER" id="PTHR10598">
    <property type="entry name" value="SET1/ASH2 HISTONE METHYLTRANSFERASE COMPLEX SUBUNIT ASH2"/>
    <property type="match status" value="1"/>
</dbReference>
<dbReference type="GO" id="GO:0000976">
    <property type="term" value="F:transcription cis-regulatory region binding"/>
    <property type="evidence" value="ECO:0007669"/>
    <property type="project" value="TreeGrafter"/>
</dbReference>
<dbReference type="InterPro" id="IPR001870">
    <property type="entry name" value="B30.2/SPRY"/>
</dbReference>
<evidence type="ECO:0000256" key="3">
    <source>
        <dbReference type="SAM" id="MobiDB-lite"/>
    </source>
</evidence>
<dbReference type="PROSITE" id="PS50188">
    <property type="entry name" value="B302_SPRY"/>
    <property type="match status" value="1"/>
</dbReference>
<dbReference type="STRING" id="574566.I0YT44"/>
<dbReference type="Gene3D" id="2.60.120.920">
    <property type="match status" value="1"/>
</dbReference>
<dbReference type="SMART" id="SM00449">
    <property type="entry name" value="SPRY"/>
    <property type="match status" value="1"/>
</dbReference>
<dbReference type="InterPro" id="IPR037353">
    <property type="entry name" value="ASH2"/>
</dbReference>
<reference evidence="5 6" key="1">
    <citation type="journal article" date="2012" name="Genome Biol.">
        <title>The genome of the polar eukaryotic microalga coccomyxa subellipsoidea reveals traits of cold adaptation.</title>
        <authorList>
            <person name="Blanc G."/>
            <person name="Agarkova I."/>
            <person name="Grimwood J."/>
            <person name="Kuo A."/>
            <person name="Brueggeman A."/>
            <person name="Dunigan D."/>
            <person name="Gurnon J."/>
            <person name="Ladunga I."/>
            <person name="Lindquist E."/>
            <person name="Lucas S."/>
            <person name="Pangilinan J."/>
            <person name="Proschold T."/>
            <person name="Salamov A."/>
            <person name="Schmutz J."/>
            <person name="Weeks D."/>
            <person name="Yamada T."/>
            <person name="Claverie J.M."/>
            <person name="Grigoriev I."/>
            <person name="Van Etten J."/>
            <person name="Lomsadze A."/>
            <person name="Borodovsky M."/>
        </authorList>
    </citation>
    <scope>NUCLEOTIDE SEQUENCE [LARGE SCALE GENOMIC DNA]</scope>
    <source>
        <strain evidence="5 6">C-169</strain>
    </source>
</reference>
<evidence type="ECO:0000256" key="2">
    <source>
        <dbReference type="ARBA" id="ARBA00023242"/>
    </source>
</evidence>
<dbReference type="RefSeq" id="XP_005646107.1">
    <property type="nucleotide sequence ID" value="XM_005646050.1"/>
</dbReference>
<dbReference type="PANTHER" id="PTHR10598:SF0">
    <property type="entry name" value="SET1_ASH2 HISTONE METHYLTRANSFERASE COMPLEX SUBUNIT ASH2"/>
    <property type="match status" value="1"/>
</dbReference>
<dbReference type="EMBL" id="AGSI01000012">
    <property type="protein sequence ID" value="EIE21563.1"/>
    <property type="molecule type" value="Genomic_DNA"/>
</dbReference>
<keyword evidence="6" id="KW-1185">Reference proteome</keyword>
<dbReference type="CDD" id="cd12872">
    <property type="entry name" value="SPRY_Ash2"/>
    <property type="match status" value="1"/>
</dbReference>
<feature type="domain" description="B30.2/SPRY" evidence="4">
    <location>
        <begin position="40"/>
        <end position="258"/>
    </location>
</feature>